<protein>
    <recommendedName>
        <fullName evidence="4">Ferric uptake regulation protein</fullName>
    </recommendedName>
</protein>
<evidence type="ECO:0000256" key="7">
    <source>
        <dbReference type="ARBA" id="ARBA00022723"/>
    </source>
</evidence>
<evidence type="ECO:0000256" key="2">
    <source>
        <dbReference type="ARBA" id="ARBA00007957"/>
    </source>
</evidence>
<evidence type="ECO:0000256" key="8">
    <source>
        <dbReference type="ARBA" id="ARBA00022833"/>
    </source>
</evidence>
<evidence type="ECO:0000313" key="16">
    <source>
        <dbReference type="Proteomes" id="UP000002012"/>
    </source>
</evidence>
<keyword evidence="5" id="KW-0963">Cytoplasm</keyword>
<dbReference type="PaxDb" id="522772-Dacet_2966"/>
<evidence type="ECO:0000256" key="10">
    <source>
        <dbReference type="ARBA" id="ARBA00023015"/>
    </source>
</evidence>
<feature type="binding site" evidence="14">
    <location>
        <position position="114"/>
    </location>
    <ligand>
        <name>Fe cation</name>
        <dbReference type="ChEBI" id="CHEBI:24875"/>
    </ligand>
</feature>
<dbReference type="STRING" id="522772.Dacet_2966"/>
<feature type="binding site" evidence="14">
    <location>
        <position position="131"/>
    </location>
    <ligand>
        <name>Fe cation</name>
        <dbReference type="ChEBI" id="CHEBI:24875"/>
    </ligand>
</feature>
<evidence type="ECO:0000256" key="14">
    <source>
        <dbReference type="PIRSR" id="PIRSR602481-2"/>
    </source>
</evidence>
<keyword evidence="8 13" id="KW-0862">Zinc</keyword>
<comment type="subcellular location">
    <subcellularLocation>
        <location evidence="1">Cytoplasm</location>
    </subcellularLocation>
</comment>
<dbReference type="InterPro" id="IPR043135">
    <property type="entry name" value="Fur_C"/>
</dbReference>
<dbReference type="GO" id="GO:0003700">
    <property type="term" value="F:DNA-binding transcription factor activity"/>
    <property type="evidence" value="ECO:0007669"/>
    <property type="project" value="InterPro"/>
</dbReference>
<dbReference type="GO" id="GO:1900376">
    <property type="term" value="P:regulation of secondary metabolite biosynthetic process"/>
    <property type="evidence" value="ECO:0007669"/>
    <property type="project" value="TreeGrafter"/>
</dbReference>
<evidence type="ECO:0000256" key="12">
    <source>
        <dbReference type="ARBA" id="ARBA00023163"/>
    </source>
</evidence>
<evidence type="ECO:0000256" key="1">
    <source>
        <dbReference type="ARBA" id="ARBA00004496"/>
    </source>
</evidence>
<keyword evidence="7 13" id="KW-0479">Metal-binding</keyword>
<dbReference type="PANTHER" id="PTHR33202">
    <property type="entry name" value="ZINC UPTAKE REGULATION PROTEIN"/>
    <property type="match status" value="1"/>
</dbReference>
<dbReference type="HOGENOM" id="CLU_096072_3_1_0"/>
<keyword evidence="9 14" id="KW-0408">Iron</keyword>
<feature type="binding site" evidence="13">
    <location>
        <position position="99"/>
    </location>
    <ligand>
        <name>Zn(2+)</name>
        <dbReference type="ChEBI" id="CHEBI:29105"/>
    </ligand>
</feature>
<comment type="subunit">
    <text evidence="3">Homodimer.</text>
</comment>
<keyword evidence="10" id="KW-0805">Transcription regulation</keyword>
<dbReference type="PANTHER" id="PTHR33202:SF2">
    <property type="entry name" value="FERRIC UPTAKE REGULATION PROTEIN"/>
    <property type="match status" value="1"/>
</dbReference>
<comment type="cofactor">
    <cofactor evidence="14">
        <name>Mn(2+)</name>
        <dbReference type="ChEBI" id="CHEBI:29035"/>
    </cofactor>
    <cofactor evidence="14">
        <name>Fe(2+)</name>
        <dbReference type="ChEBI" id="CHEBI:29033"/>
    </cofactor>
    <text evidence="14">Binds 1 Mn(2+) or Fe(2+) ion per subunit.</text>
</comment>
<comment type="similarity">
    <text evidence="2">Belongs to the Fur family.</text>
</comment>
<dbReference type="Pfam" id="PF01475">
    <property type="entry name" value="FUR"/>
    <property type="match status" value="1"/>
</dbReference>
<sequence>MKEKDTQKIFTEYLAKQNLRMTSQRELILKTLCRQKKHVTAEQLYEQLKKTDKSIGHATVYRTLKLLTEAGIARELNFGEGSIRYEPDTDNTHHDHLVCVQCGENVEFFDEDIEKLQQAVAEKYGYELMDHSMNLYGTCSKCRGKAD</sequence>
<dbReference type="GO" id="GO:0008270">
    <property type="term" value="F:zinc ion binding"/>
    <property type="evidence" value="ECO:0007669"/>
    <property type="project" value="TreeGrafter"/>
</dbReference>
<dbReference type="CDD" id="cd07153">
    <property type="entry name" value="Fur_like"/>
    <property type="match status" value="1"/>
</dbReference>
<reference evidence="15 16" key="1">
    <citation type="journal article" date="2010" name="Stand. Genomic Sci.">
        <title>Complete genome sequence of Denitrovibrio acetiphilus type strain (N2460).</title>
        <authorList>
            <person name="Kiss H."/>
            <person name="Lang E."/>
            <person name="Lapidus A."/>
            <person name="Copeland A."/>
            <person name="Nolan M."/>
            <person name="Glavina Del Rio T."/>
            <person name="Chen F."/>
            <person name="Lucas S."/>
            <person name="Tice H."/>
            <person name="Cheng J.F."/>
            <person name="Han C."/>
            <person name="Goodwin L."/>
            <person name="Pitluck S."/>
            <person name="Liolios K."/>
            <person name="Pati A."/>
            <person name="Ivanova N."/>
            <person name="Mavromatis K."/>
            <person name="Chen A."/>
            <person name="Palaniappan K."/>
            <person name="Land M."/>
            <person name="Hauser L."/>
            <person name="Chang Y.J."/>
            <person name="Jeffries C.D."/>
            <person name="Detter J.C."/>
            <person name="Brettin T."/>
            <person name="Spring S."/>
            <person name="Rohde M."/>
            <person name="Goker M."/>
            <person name="Woyke T."/>
            <person name="Bristow J."/>
            <person name="Eisen J.A."/>
            <person name="Markowitz V."/>
            <person name="Hugenholtz P."/>
            <person name="Kyrpides N.C."/>
            <person name="Klenk H.P."/>
        </authorList>
    </citation>
    <scope>NUCLEOTIDE SEQUENCE [LARGE SCALE GENOMIC DNA]</scope>
    <source>
        <strain evidence="16">DSM 12809 / NBRC 114555 / N2460</strain>
    </source>
</reference>
<proteinExistence type="inferred from homology"/>
<feature type="binding site" evidence="13">
    <location>
        <position position="142"/>
    </location>
    <ligand>
        <name>Zn(2+)</name>
        <dbReference type="ChEBI" id="CHEBI:29105"/>
    </ligand>
</feature>
<evidence type="ECO:0000313" key="15">
    <source>
        <dbReference type="EMBL" id="ADD69716.1"/>
    </source>
</evidence>
<keyword evidence="6" id="KW-0678">Repressor</keyword>
<dbReference type="GO" id="GO:0045892">
    <property type="term" value="P:negative regulation of DNA-templated transcription"/>
    <property type="evidence" value="ECO:0007669"/>
    <property type="project" value="TreeGrafter"/>
</dbReference>
<dbReference type="InParanoid" id="D4H712"/>
<feature type="binding site" evidence="13">
    <location>
        <position position="139"/>
    </location>
    <ligand>
        <name>Zn(2+)</name>
        <dbReference type="ChEBI" id="CHEBI:29105"/>
    </ligand>
</feature>
<feature type="binding site" evidence="14">
    <location>
        <position position="95"/>
    </location>
    <ligand>
        <name>Fe cation</name>
        <dbReference type="ChEBI" id="CHEBI:24875"/>
    </ligand>
</feature>
<accession>D4H712</accession>
<dbReference type="Gene3D" id="1.10.10.10">
    <property type="entry name" value="Winged helix-like DNA-binding domain superfamily/Winged helix DNA-binding domain"/>
    <property type="match status" value="1"/>
</dbReference>
<dbReference type="InterPro" id="IPR036388">
    <property type="entry name" value="WH-like_DNA-bd_sf"/>
</dbReference>
<evidence type="ECO:0000256" key="4">
    <source>
        <dbReference type="ARBA" id="ARBA00020910"/>
    </source>
</evidence>
<feature type="binding site" evidence="14">
    <location>
        <position position="93"/>
    </location>
    <ligand>
        <name>Fe cation</name>
        <dbReference type="ChEBI" id="CHEBI:24875"/>
    </ligand>
</feature>
<dbReference type="FunFam" id="3.30.1490.190:FF:000001">
    <property type="entry name" value="Ferric uptake regulation protein"/>
    <property type="match status" value="1"/>
</dbReference>
<evidence type="ECO:0000256" key="11">
    <source>
        <dbReference type="ARBA" id="ARBA00023125"/>
    </source>
</evidence>
<gene>
    <name evidence="15" type="ordered locus">Dacet_2966</name>
</gene>
<dbReference type="Gene3D" id="3.30.1490.190">
    <property type="match status" value="1"/>
</dbReference>
<organism evidence="15 16">
    <name type="scientific">Denitrovibrio acetiphilus (strain DSM 12809 / NBRC 114555 / N2460)</name>
    <dbReference type="NCBI Taxonomy" id="522772"/>
    <lineage>
        <taxon>Bacteria</taxon>
        <taxon>Pseudomonadati</taxon>
        <taxon>Deferribacterota</taxon>
        <taxon>Deferribacteres</taxon>
        <taxon>Deferribacterales</taxon>
        <taxon>Geovibrionaceae</taxon>
        <taxon>Denitrovibrio</taxon>
    </lineage>
</organism>
<feature type="binding site" evidence="13">
    <location>
        <position position="102"/>
    </location>
    <ligand>
        <name>Zn(2+)</name>
        <dbReference type="ChEBI" id="CHEBI:29105"/>
    </ligand>
</feature>
<evidence type="ECO:0000256" key="6">
    <source>
        <dbReference type="ARBA" id="ARBA00022491"/>
    </source>
</evidence>
<dbReference type="RefSeq" id="WP_013012201.1">
    <property type="nucleotide sequence ID" value="NC_013943.1"/>
</dbReference>
<name>D4H712_DENA2</name>
<dbReference type="eggNOG" id="COG0735">
    <property type="taxonomic scope" value="Bacteria"/>
</dbReference>
<dbReference type="InterPro" id="IPR002481">
    <property type="entry name" value="FUR"/>
</dbReference>
<evidence type="ECO:0000256" key="3">
    <source>
        <dbReference type="ARBA" id="ARBA00011738"/>
    </source>
</evidence>
<keyword evidence="11" id="KW-0238">DNA-binding</keyword>
<dbReference type="EMBL" id="CP001968">
    <property type="protein sequence ID" value="ADD69716.1"/>
    <property type="molecule type" value="Genomic_DNA"/>
</dbReference>
<evidence type="ECO:0000256" key="9">
    <source>
        <dbReference type="ARBA" id="ARBA00023004"/>
    </source>
</evidence>
<keyword evidence="12" id="KW-0804">Transcription</keyword>
<evidence type="ECO:0000256" key="5">
    <source>
        <dbReference type="ARBA" id="ARBA00022490"/>
    </source>
</evidence>
<dbReference type="Proteomes" id="UP000002012">
    <property type="component" value="Chromosome"/>
</dbReference>
<dbReference type="GO" id="GO:0000976">
    <property type="term" value="F:transcription cis-regulatory region binding"/>
    <property type="evidence" value="ECO:0007669"/>
    <property type="project" value="TreeGrafter"/>
</dbReference>
<dbReference type="SUPFAM" id="SSF46785">
    <property type="entry name" value="Winged helix' DNA-binding domain"/>
    <property type="match status" value="1"/>
</dbReference>
<dbReference type="InterPro" id="IPR036390">
    <property type="entry name" value="WH_DNA-bd_sf"/>
</dbReference>
<dbReference type="FunCoup" id="D4H712">
    <property type="interactions" value="541"/>
</dbReference>
<keyword evidence="16" id="KW-1185">Reference proteome</keyword>
<evidence type="ECO:0000256" key="13">
    <source>
        <dbReference type="PIRSR" id="PIRSR602481-1"/>
    </source>
</evidence>
<comment type="cofactor">
    <cofactor evidence="13">
        <name>Zn(2+)</name>
        <dbReference type="ChEBI" id="CHEBI:29105"/>
    </cofactor>
    <text evidence="13">Binds 1 zinc ion per subunit.</text>
</comment>
<dbReference type="KEGG" id="dap:Dacet_2966"/>
<dbReference type="AlphaFoldDB" id="D4H712"/>
<dbReference type="GO" id="GO:0005829">
    <property type="term" value="C:cytosol"/>
    <property type="evidence" value="ECO:0007669"/>
    <property type="project" value="TreeGrafter"/>
</dbReference>